<feature type="transmembrane region" description="Helical" evidence="2">
    <location>
        <begin position="6"/>
        <end position="31"/>
    </location>
</feature>
<evidence type="ECO:0000256" key="1">
    <source>
        <dbReference type="SAM" id="Coils"/>
    </source>
</evidence>
<name>A0AB73RM49_9BACI</name>
<reference evidence="3 4" key="1">
    <citation type="submission" date="2017-09" db="EMBL/GenBank/DDBJ databases">
        <title>Large-scale bioinformatics analysis of Bacillus genomes uncovers conserved roles of natural products in bacterial physiology.</title>
        <authorList>
            <consortium name="Agbiome Team Llc"/>
            <person name="Bleich R.M."/>
            <person name="Kirk G.J."/>
            <person name="Santa Maria K.C."/>
            <person name="Allen S.E."/>
            <person name="Farag S."/>
            <person name="Shank E.A."/>
            <person name="Bowers A."/>
        </authorList>
    </citation>
    <scope>NUCLEOTIDE SEQUENCE [LARGE SCALE GENOMIC DNA]</scope>
    <source>
        <strain evidence="3 4">AFS000414</strain>
    </source>
</reference>
<dbReference type="RefSeq" id="WP_098057534.1">
    <property type="nucleotide sequence ID" value="NZ_NUFG01000001.1"/>
</dbReference>
<evidence type="ECO:0000313" key="3">
    <source>
        <dbReference type="EMBL" id="PEK28191.1"/>
    </source>
</evidence>
<keyword evidence="2" id="KW-0812">Transmembrane</keyword>
<evidence type="ECO:0000313" key="4">
    <source>
        <dbReference type="Proteomes" id="UP000220435"/>
    </source>
</evidence>
<protein>
    <submittedName>
        <fullName evidence="3">Uncharacterized protein</fullName>
    </submittedName>
</protein>
<gene>
    <name evidence="3" type="ORF">CN694_04235</name>
</gene>
<dbReference type="AlphaFoldDB" id="A0AB73RM49"/>
<evidence type="ECO:0000256" key="2">
    <source>
        <dbReference type="SAM" id="Phobius"/>
    </source>
</evidence>
<accession>A0AB73RM49</accession>
<organism evidence="3 4">
    <name type="scientific">Bacillus wiedmannii</name>
    <dbReference type="NCBI Taxonomy" id="1890302"/>
    <lineage>
        <taxon>Bacteria</taxon>
        <taxon>Bacillati</taxon>
        <taxon>Bacillota</taxon>
        <taxon>Bacilli</taxon>
        <taxon>Bacillales</taxon>
        <taxon>Bacillaceae</taxon>
        <taxon>Bacillus</taxon>
        <taxon>Bacillus cereus group</taxon>
    </lineage>
</organism>
<keyword evidence="2" id="KW-0472">Membrane</keyword>
<sequence length="262" mass="31188">MITGTDWAIVVGFFVTAISGVIVQLASHYLTRIREEKKYQKECYQTLFSPIVFKVIKYIQAENVRGFKETPDQLFKEIIDHLGLNIKYAAPRFVMKYENFRHVDFKLDSHEMKDYYISERIKLCEEFLLDYLQISNKLEVLTPDVKRLIDMNLMICKLHDLAWCCYCYEIATLVLERGIFIQNLFTNYNYQVQEIEEIIKELNNNIEYSQKQMGYIQFHCFQNAIEYIENICKTFINEYPQEESTFQSALNNGIAHLKEKHK</sequence>
<feature type="coiled-coil region" evidence="1">
    <location>
        <begin position="185"/>
        <end position="212"/>
    </location>
</feature>
<dbReference type="EMBL" id="NUFG01000001">
    <property type="protein sequence ID" value="PEK28191.1"/>
    <property type="molecule type" value="Genomic_DNA"/>
</dbReference>
<keyword evidence="2" id="KW-1133">Transmembrane helix</keyword>
<keyword evidence="1" id="KW-0175">Coiled coil</keyword>
<dbReference type="Proteomes" id="UP000220435">
    <property type="component" value="Unassembled WGS sequence"/>
</dbReference>
<comment type="caution">
    <text evidence="3">The sequence shown here is derived from an EMBL/GenBank/DDBJ whole genome shotgun (WGS) entry which is preliminary data.</text>
</comment>
<proteinExistence type="predicted"/>